<dbReference type="InterPro" id="IPR052922">
    <property type="entry name" value="Cytidylate_Kinase-2"/>
</dbReference>
<dbReference type="SUPFAM" id="SSF52540">
    <property type="entry name" value="P-loop containing nucleoside triphosphate hydrolases"/>
    <property type="match status" value="1"/>
</dbReference>
<dbReference type="Gene3D" id="3.40.50.300">
    <property type="entry name" value="P-loop containing nucleotide triphosphate hydrolases"/>
    <property type="match status" value="1"/>
</dbReference>
<evidence type="ECO:0000313" key="2">
    <source>
        <dbReference type="Proteomes" id="UP001327027"/>
    </source>
</evidence>
<reference evidence="1 2" key="1">
    <citation type="journal article" date="2013" name="Int. J. Syst. Evol. Microbiol.">
        <title>Aquimarina gracilis sp. nov., isolated from the gut microflora of a mussel, Mytilus coruscus, and emended description of Aquimarina spongiae.</title>
        <authorList>
            <person name="Park S.C."/>
            <person name="Choe H.N."/>
            <person name="Baik K.S."/>
            <person name="Seong C.N."/>
        </authorList>
    </citation>
    <scope>NUCLEOTIDE SEQUENCE [LARGE SCALE GENOMIC DNA]</scope>
    <source>
        <strain evidence="1 2">PSC32</strain>
    </source>
</reference>
<dbReference type="PANTHER" id="PTHR37816:SF2">
    <property type="entry name" value="DNA TOPOLOGY MODULATION PROTEIN FLAR-RELATED PROTEIN"/>
    <property type="match status" value="1"/>
</dbReference>
<evidence type="ECO:0000313" key="1">
    <source>
        <dbReference type="EMBL" id="MEB3346145.1"/>
    </source>
</evidence>
<dbReference type="EMBL" id="JAYKLX010000005">
    <property type="protein sequence ID" value="MEB3346145.1"/>
    <property type="molecule type" value="Genomic_DNA"/>
</dbReference>
<proteinExistence type="predicted"/>
<keyword evidence="2" id="KW-1185">Reference proteome</keyword>
<dbReference type="PANTHER" id="PTHR37816">
    <property type="entry name" value="YALI0E33011P"/>
    <property type="match status" value="1"/>
</dbReference>
<dbReference type="Proteomes" id="UP001327027">
    <property type="component" value="Unassembled WGS sequence"/>
</dbReference>
<organism evidence="1 2">
    <name type="scientific">Aquimarina gracilis</name>
    <dbReference type="NCBI Taxonomy" id="874422"/>
    <lineage>
        <taxon>Bacteria</taxon>
        <taxon>Pseudomonadati</taxon>
        <taxon>Bacteroidota</taxon>
        <taxon>Flavobacteriia</taxon>
        <taxon>Flavobacteriales</taxon>
        <taxon>Flavobacteriaceae</taxon>
        <taxon>Aquimarina</taxon>
    </lineage>
</organism>
<name>A0ABU5ZW95_9FLAO</name>
<accession>A0ABU5ZW95</accession>
<dbReference type="InterPro" id="IPR027417">
    <property type="entry name" value="P-loop_NTPase"/>
</dbReference>
<dbReference type="RefSeq" id="WP_324180170.1">
    <property type="nucleotide sequence ID" value="NZ_BAABAW010000006.1"/>
</dbReference>
<gene>
    <name evidence="1" type="ORF">U6A24_11775</name>
</gene>
<protein>
    <submittedName>
        <fullName evidence="1">AAA family ATPase</fullName>
    </submittedName>
</protein>
<sequence>MKILIFGASGSGTTTLGKELEKHTGFRHLDVDDYYWKPTKPPFIEKVPLDQRNANLIADLNKHKEAIVVGSMVSWGKYWERIFDFAVFMYLDPAIRIKRLEKREFDRYGESLYTDKQIQQNSLKFLEWAKKYDDPNFLGRSITIHNNWIKKFDCPVLRIDGGIELERKTEKVLNELKKYHK</sequence>
<dbReference type="NCBIfam" id="NF004861">
    <property type="entry name" value="PRK06217.1"/>
    <property type="match status" value="1"/>
</dbReference>
<dbReference type="Pfam" id="PF13238">
    <property type="entry name" value="AAA_18"/>
    <property type="match status" value="1"/>
</dbReference>
<comment type="caution">
    <text evidence="1">The sequence shown here is derived from an EMBL/GenBank/DDBJ whole genome shotgun (WGS) entry which is preliminary data.</text>
</comment>